<proteinExistence type="predicted"/>
<reference evidence="1" key="1">
    <citation type="submission" date="2020-10" db="EMBL/GenBank/DDBJ databases">
        <authorList>
            <person name="Gilroy R."/>
        </authorList>
    </citation>
    <scope>NUCLEOTIDE SEQUENCE</scope>
    <source>
        <strain evidence="1">15467</strain>
    </source>
</reference>
<name>A0A9D9DJW7_9BACT</name>
<protein>
    <submittedName>
        <fullName evidence="1">Uncharacterized protein</fullName>
    </submittedName>
</protein>
<gene>
    <name evidence="1" type="ORF">IAC68_01245</name>
</gene>
<reference evidence="1" key="2">
    <citation type="journal article" date="2021" name="PeerJ">
        <title>Extensive microbial diversity within the chicken gut microbiome revealed by metagenomics and culture.</title>
        <authorList>
            <person name="Gilroy R."/>
            <person name="Ravi A."/>
            <person name="Getino M."/>
            <person name="Pursley I."/>
            <person name="Horton D.L."/>
            <person name="Alikhan N.F."/>
            <person name="Baker D."/>
            <person name="Gharbi K."/>
            <person name="Hall N."/>
            <person name="Watson M."/>
            <person name="Adriaenssens E.M."/>
            <person name="Foster-Nyarko E."/>
            <person name="Jarju S."/>
            <person name="Secka A."/>
            <person name="Antonio M."/>
            <person name="Oren A."/>
            <person name="Chaudhuri R.R."/>
            <person name="La Ragione R."/>
            <person name="Hildebrand F."/>
            <person name="Pallen M.J."/>
        </authorList>
    </citation>
    <scope>NUCLEOTIDE SEQUENCE</scope>
    <source>
        <strain evidence="1">15467</strain>
    </source>
</reference>
<accession>A0A9D9DJW7</accession>
<evidence type="ECO:0000313" key="1">
    <source>
        <dbReference type="EMBL" id="MBO8428546.1"/>
    </source>
</evidence>
<dbReference type="Proteomes" id="UP000823635">
    <property type="component" value="Unassembled WGS sequence"/>
</dbReference>
<dbReference type="EMBL" id="JADINB010000029">
    <property type="protein sequence ID" value="MBO8428546.1"/>
    <property type="molecule type" value="Genomic_DNA"/>
</dbReference>
<evidence type="ECO:0000313" key="2">
    <source>
        <dbReference type="Proteomes" id="UP000823635"/>
    </source>
</evidence>
<comment type="caution">
    <text evidence="1">The sequence shown here is derived from an EMBL/GenBank/DDBJ whole genome shotgun (WGS) entry which is preliminary data.</text>
</comment>
<dbReference type="AlphaFoldDB" id="A0A9D9DJW7"/>
<sequence>MKQKTIATRHLRTKIAAGSLVSHFNGTLMKECTQIKEKGADAEKPESFNIVIEMTRCNFLAKQKLRINKILIIN</sequence>
<organism evidence="1 2">
    <name type="scientific">Candidatus Egerieousia excrementavium</name>
    <dbReference type="NCBI Taxonomy" id="2840778"/>
    <lineage>
        <taxon>Bacteria</taxon>
        <taxon>Pseudomonadati</taxon>
        <taxon>Bacteroidota</taxon>
        <taxon>Bacteroidia</taxon>
        <taxon>Bacteroidales</taxon>
        <taxon>Candidatus Egerieousia</taxon>
    </lineage>
</organism>